<evidence type="ECO:0000313" key="2">
    <source>
        <dbReference type="EMBL" id="SVE17552.1"/>
    </source>
</evidence>
<proteinExistence type="predicted"/>
<keyword evidence="1" id="KW-0472">Membrane</keyword>
<feature type="non-terminal residue" evidence="2">
    <location>
        <position position="77"/>
    </location>
</feature>
<gene>
    <name evidence="2" type="ORF">METZ01_LOCUS470406</name>
</gene>
<name>A0A383BC35_9ZZZZ</name>
<dbReference type="EMBL" id="UINC01199228">
    <property type="protein sequence ID" value="SVE17552.1"/>
    <property type="molecule type" value="Genomic_DNA"/>
</dbReference>
<reference evidence="2" key="1">
    <citation type="submission" date="2018-05" db="EMBL/GenBank/DDBJ databases">
        <authorList>
            <person name="Lanie J.A."/>
            <person name="Ng W.-L."/>
            <person name="Kazmierczak K.M."/>
            <person name="Andrzejewski T.M."/>
            <person name="Davidsen T.M."/>
            <person name="Wayne K.J."/>
            <person name="Tettelin H."/>
            <person name="Glass J.I."/>
            <person name="Rusch D."/>
            <person name="Podicherti R."/>
            <person name="Tsui H.-C.T."/>
            <person name="Winkler M.E."/>
        </authorList>
    </citation>
    <scope>NUCLEOTIDE SEQUENCE</scope>
</reference>
<keyword evidence="1" id="KW-0812">Transmembrane</keyword>
<protein>
    <submittedName>
        <fullName evidence="2">Uncharacterized protein</fullName>
    </submittedName>
</protein>
<sequence length="77" mass="8550">MKEIRAEEYFSIGFELGKRQYWTIFFNILVYVIIAIVASITVVGLLIVPAILVGLTKFLLKSARGEKVDVGDSLSEG</sequence>
<organism evidence="2">
    <name type="scientific">marine metagenome</name>
    <dbReference type="NCBI Taxonomy" id="408172"/>
    <lineage>
        <taxon>unclassified sequences</taxon>
        <taxon>metagenomes</taxon>
        <taxon>ecological metagenomes</taxon>
    </lineage>
</organism>
<accession>A0A383BC35</accession>
<feature type="transmembrane region" description="Helical" evidence="1">
    <location>
        <begin position="28"/>
        <end position="55"/>
    </location>
</feature>
<dbReference type="AlphaFoldDB" id="A0A383BC35"/>
<evidence type="ECO:0000256" key="1">
    <source>
        <dbReference type="SAM" id="Phobius"/>
    </source>
</evidence>
<keyword evidence="1" id="KW-1133">Transmembrane helix</keyword>